<reference evidence="4" key="1">
    <citation type="journal article" date="2019" name="Int. J. Syst. Evol. Microbiol.">
        <title>The Global Catalogue of Microorganisms (GCM) 10K type strain sequencing project: providing services to taxonomists for standard genome sequencing and annotation.</title>
        <authorList>
            <consortium name="The Broad Institute Genomics Platform"/>
            <consortium name="The Broad Institute Genome Sequencing Center for Infectious Disease"/>
            <person name="Wu L."/>
            <person name="Ma J."/>
        </authorList>
    </citation>
    <scope>NUCLEOTIDE SEQUENCE [LARGE SCALE GENOMIC DNA]</scope>
    <source>
        <strain evidence="4">KCTC 42087</strain>
    </source>
</reference>
<evidence type="ECO:0008006" key="5">
    <source>
        <dbReference type="Google" id="ProtNLM"/>
    </source>
</evidence>
<proteinExistence type="predicted"/>
<gene>
    <name evidence="3" type="ORF">ACFPZN_35920</name>
</gene>
<feature type="region of interest" description="Disordered" evidence="2">
    <location>
        <begin position="453"/>
        <end position="475"/>
    </location>
</feature>
<keyword evidence="4" id="KW-1185">Reference proteome</keyword>
<keyword evidence="1" id="KW-0175">Coiled coil</keyword>
<dbReference type="RefSeq" id="WP_378286908.1">
    <property type="nucleotide sequence ID" value="NZ_JBHSON010000062.1"/>
</dbReference>
<organism evidence="3 4">
    <name type="scientific">Actinomadura rugatobispora</name>
    <dbReference type="NCBI Taxonomy" id="1994"/>
    <lineage>
        <taxon>Bacteria</taxon>
        <taxon>Bacillati</taxon>
        <taxon>Actinomycetota</taxon>
        <taxon>Actinomycetes</taxon>
        <taxon>Streptosporangiales</taxon>
        <taxon>Thermomonosporaceae</taxon>
        <taxon>Actinomadura</taxon>
    </lineage>
</organism>
<accession>A0ABW1A8X7</accession>
<feature type="coiled-coil region" evidence="1">
    <location>
        <begin position="513"/>
        <end position="582"/>
    </location>
</feature>
<name>A0ABW1A8X7_9ACTN</name>
<evidence type="ECO:0000313" key="3">
    <source>
        <dbReference type="EMBL" id="MFC5751037.1"/>
    </source>
</evidence>
<evidence type="ECO:0000256" key="1">
    <source>
        <dbReference type="SAM" id="Coils"/>
    </source>
</evidence>
<dbReference type="EMBL" id="JBHSON010000062">
    <property type="protein sequence ID" value="MFC5751037.1"/>
    <property type="molecule type" value="Genomic_DNA"/>
</dbReference>
<sequence>MYELSRICLRSVGPSGARYENVLLDFSKAGRPVTGYQANLFASVSEVLRPSSASVVFLENGGGKSVLLKLVFSVLLPGQRNVVGGSDGTSLGDFVGARDVSHVILEWTHSVTGRLLITGKTMAWKGQTVSATAENFLEQWYCLFPNEKLNLESLPVVEQGRYLTFQAYRAQLSAAFVEDSHLDLYWPRSHGDWTERLGKLGIDTELFHYQRHMNAGEGEAVRAFTMETDERFVDFLLEAVLLERDLTPLADLVSEHVEKLAKRATTVLERDFVEETLELLAPLRRNAERAAVSYDTSARAQASLSAFAGSVTARSGRENSSLVSLTERVKAAKTSLKEAELEATALLNREQALRLRKAILALQAADRNTNETEWRTRQAEAEVSAWQSTGAVLDHLSNAAEAGRLRELVQERDDQARPLLEARTLAAMSLARALLGLARNAADAAAVLDEEAAEHQNREAAAREAQQTATGKAAEARANAVTLTDLISNVGRRLDKAVNDGLIEAPETLATALSTERNKRQDLYEKVAGAQKQVNELIDDWPRLDAEQRGADLEAKDAEQRHDAARDAVEEAHRRRALLQAEDRLAELLQTGDVLLEQDAPTLAKSLAEAIAEHTHKIVALMVEQAQDERDRLALAEGDLLPPSAGVEEACAALVRENIQAWPGWRYVSDIQNRDRRRELVRVHPHLVAGILLNSKEHVEDARRILSDERHQSASVVTVATTEELERPGSGVPAFVLPFKPALYDEAAAEREHERIESRHRDRTTAIAALTEAQERDTALLSRVRDWLRDYPPGRITGLEGDRDRAAMELTEATAAVATAERAKEQNERRLLHARVKRQALAEERTRSEDLVRTLTALADEAEKIPGWKNKRRGLLETARVESETAERLGNDALNENRLATDAVREADRQRRAERDLDAERAALPGAEEITDSGARPAEPVPVLRELYAAAAEQYQRAATDEDLMERLATAEKTAAATTATYEALNSKIRERAQDLLKTTAGASAASRASALDLAVRARAVADEDHHNARVRRGVCEHEAQRLQTAWDDKEAGPVDRFLHPLPVDVAACDLSIRQTLDEHAAAVRLVTEREKELDLRQGEHSGAEEAARSFGVLAKGLEEDLTDSVETPYEGDYASAVNEYDVLFASRKSTRSAALEDADQVRKSGRALHALTRSDRFAELGAAVQREINATEPERLAEKAEPWEERLRPRLRSLNDDLEQTERHRRNIVTNLKGETDKAIGVLRTAQRVSRLPSSLGDWHNEEFLRFQFELLGNELLMERLGEVVDEAAAGRTSDNRKVQRTGLALILRAVHAATPKGIKVYVLKPDTTLRAERERVSRVKKVFSGGQQLTAAILLYCTMAALRGNDRGRRAEHRAGLLFLDNPIGRANAYYLLDLQLSVARTLGVQLIYTTGLFDDRALRQFPLIIRLRNDEDLRSARMFLSVDARVKGHLDALPPSDGVGRISTARIYSHGRGTGQVPPPKGA</sequence>
<comment type="caution">
    <text evidence="3">The sequence shown here is derived from an EMBL/GenBank/DDBJ whole genome shotgun (WGS) entry which is preliminary data.</text>
</comment>
<evidence type="ECO:0000313" key="4">
    <source>
        <dbReference type="Proteomes" id="UP001596074"/>
    </source>
</evidence>
<feature type="compositionally biased region" description="Basic and acidic residues" evidence="2">
    <location>
        <begin position="453"/>
        <end position="462"/>
    </location>
</feature>
<protein>
    <recommendedName>
        <fullName evidence="5">ATP-binding protein</fullName>
    </recommendedName>
</protein>
<feature type="coiled-coil region" evidence="1">
    <location>
        <begin position="322"/>
        <end position="356"/>
    </location>
</feature>
<evidence type="ECO:0000256" key="2">
    <source>
        <dbReference type="SAM" id="MobiDB-lite"/>
    </source>
</evidence>
<dbReference type="Proteomes" id="UP001596074">
    <property type="component" value="Unassembled WGS sequence"/>
</dbReference>